<dbReference type="RefSeq" id="WP_143330239.1">
    <property type="nucleotide sequence ID" value="NZ_MUKV01000010.1"/>
</dbReference>
<dbReference type="InterPro" id="IPR037925">
    <property type="entry name" value="FlgE/F/G-like"/>
</dbReference>
<dbReference type="GO" id="GO:0071978">
    <property type="term" value="P:bacterial-type flagellum-dependent swarming motility"/>
    <property type="evidence" value="ECO:0007669"/>
    <property type="project" value="TreeGrafter"/>
</dbReference>
<dbReference type="PROSITE" id="PS00588">
    <property type="entry name" value="FLAGELLA_BB_ROD"/>
    <property type="match status" value="1"/>
</dbReference>
<evidence type="ECO:0000259" key="11">
    <source>
        <dbReference type="Pfam" id="PF22692"/>
    </source>
</evidence>
<feature type="domain" description="Flagellar hook protein FlgE/F/G-like D1" evidence="11">
    <location>
        <begin position="93"/>
        <end position="156"/>
    </location>
</feature>
<dbReference type="NCBIfam" id="TIGR03506">
    <property type="entry name" value="FlgEFG_subfam"/>
    <property type="match status" value="2"/>
</dbReference>
<organism evidence="12 13">
    <name type="scientific">Chromobacterium haemolyticum</name>
    <dbReference type="NCBI Taxonomy" id="394935"/>
    <lineage>
        <taxon>Bacteria</taxon>
        <taxon>Pseudomonadati</taxon>
        <taxon>Pseudomonadota</taxon>
        <taxon>Betaproteobacteria</taxon>
        <taxon>Neisseriales</taxon>
        <taxon>Chromobacteriaceae</taxon>
        <taxon>Chromobacterium</taxon>
    </lineage>
</organism>
<keyword evidence="4 8" id="KW-0975">Bacterial flagellum</keyword>
<dbReference type="InterPro" id="IPR001444">
    <property type="entry name" value="Flag_bb_rod_N"/>
</dbReference>
<dbReference type="Pfam" id="PF22692">
    <property type="entry name" value="LlgE_F_G_D1"/>
    <property type="match status" value="1"/>
</dbReference>
<evidence type="ECO:0000259" key="10">
    <source>
        <dbReference type="Pfam" id="PF06429"/>
    </source>
</evidence>
<evidence type="ECO:0000256" key="8">
    <source>
        <dbReference type="RuleBase" id="RU362116"/>
    </source>
</evidence>
<dbReference type="Pfam" id="PF00460">
    <property type="entry name" value="Flg_bb_rod"/>
    <property type="match status" value="1"/>
</dbReference>
<dbReference type="InterPro" id="IPR019776">
    <property type="entry name" value="Flagellar_basal_body_rod_CS"/>
</dbReference>
<evidence type="ECO:0000256" key="3">
    <source>
        <dbReference type="ARBA" id="ARBA00017948"/>
    </source>
</evidence>
<keyword evidence="12" id="KW-0966">Cell projection</keyword>
<gene>
    <name evidence="12" type="ORF">B0T45_09845</name>
</gene>
<dbReference type="GO" id="GO:0009426">
    <property type="term" value="C:bacterial-type flagellum basal body, distal rod"/>
    <property type="evidence" value="ECO:0007669"/>
    <property type="project" value="UniProtKB-UniRule"/>
</dbReference>
<feature type="domain" description="Flagellar basal body rod protein N-terminal" evidence="9">
    <location>
        <begin position="5"/>
        <end position="35"/>
    </location>
</feature>
<dbReference type="AlphaFoldDB" id="A0A1W0D172"/>
<evidence type="ECO:0000313" key="12">
    <source>
        <dbReference type="EMBL" id="OQS40688.1"/>
    </source>
</evidence>
<feature type="domain" description="Flagellar basal-body/hook protein C-terminal" evidence="10">
    <location>
        <begin position="211"/>
        <end position="256"/>
    </location>
</feature>
<evidence type="ECO:0000256" key="6">
    <source>
        <dbReference type="ARBA" id="ARBA00032912"/>
    </source>
</evidence>
<sequence>MIDALYVGATGMAAQQGGLEAVANNLANMNTPAYKRSQVVFDDLVYRETARQTPAQGEAAGTAYVGLGTRLSAVEKVFSQGDLRQSESEFDVALNGEGFVAVGNPDGSQLYSRLGSLRVGEDGLLQLRSGQALDPAITLPRDARGLRVAENGQVSVLTEDGKTLDVGRIELALFNNPAGLKPVGEGLYQATEQSGAAQMGLAGEEGRGKLAQKYLEGSNVKMADELVSMMLAQRAFEASSRIIQVADEMQSIVNNLRRG</sequence>
<dbReference type="PANTHER" id="PTHR30435">
    <property type="entry name" value="FLAGELLAR PROTEIN"/>
    <property type="match status" value="1"/>
</dbReference>
<dbReference type="Proteomes" id="UP000192721">
    <property type="component" value="Unassembled WGS sequence"/>
</dbReference>
<dbReference type="InterPro" id="IPR012834">
    <property type="entry name" value="FlgG_G_neg"/>
</dbReference>
<comment type="subcellular location">
    <subcellularLocation>
        <location evidence="1 8">Bacterial flagellum basal body</location>
    </subcellularLocation>
</comment>
<evidence type="ECO:0000256" key="5">
    <source>
        <dbReference type="ARBA" id="ARBA00025933"/>
    </source>
</evidence>
<protein>
    <recommendedName>
        <fullName evidence="3 7">Flagellar basal-body rod protein FlgG</fullName>
    </recommendedName>
    <alternativeName>
        <fullName evidence="6 8">Distal rod protein</fullName>
    </alternativeName>
</protein>
<evidence type="ECO:0000256" key="1">
    <source>
        <dbReference type="ARBA" id="ARBA00004117"/>
    </source>
</evidence>
<accession>A0A1W0D172</accession>
<evidence type="ECO:0000313" key="13">
    <source>
        <dbReference type="Proteomes" id="UP000192721"/>
    </source>
</evidence>
<evidence type="ECO:0000256" key="2">
    <source>
        <dbReference type="ARBA" id="ARBA00009677"/>
    </source>
</evidence>
<dbReference type="InterPro" id="IPR010930">
    <property type="entry name" value="Flg_bb/hook_C_dom"/>
</dbReference>
<comment type="caution">
    <text evidence="12">The sequence shown here is derived from an EMBL/GenBank/DDBJ whole genome shotgun (WGS) entry which is preliminary data.</text>
</comment>
<evidence type="ECO:0000256" key="4">
    <source>
        <dbReference type="ARBA" id="ARBA00023143"/>
    </source>
</evidence>
<proteinExistence type="inferred from homology"/>
<dbReference type="PANTHER" id="PTHR30435:SF19">
    <property type="entry name" value="FLAGELLAR BASAL-BODY ROD PROTEIN FLGG"/>
    <property type="match status" value="1"/>
</dbReference>
<keyword evidence="12" id="KW-0969">Cilium</keyword>
<dbReference type="SUPFAM" id="SSF117143">
    <property type="entry name" value="Flagellar hook protein flgE"/>
    <property type="match status" value="1"/>
</dbReference>
<comment type="subunit">
    <text evidence="5 8">The basal body constitutes a major portion of the flagellar organelle and consists of four rings (L,P,S, and M) mounted on a central rod. The rod consists of about 26 subunits of FlgG in the distal portion, and FlgB, FlgC and FlgF are thought to build up the proximal portion of the rod with about 6 subunits each.</text>
</comment>
<keyword evidence="12" id="KW-0282">Flagellum</keyword>
<evidence type="ECO:0000259" key="9">
    <source>
        <dbReference type="Pfam" id="PF00460"/>
    </source>
</evidence>
<reference evidence="12 13" key="1">
    <citation type="submission" date="2017-02" db="EMBL/GenBank/DDBJ databases">
        <title>Chromobacterium haemolyticum H5244.</title>
        <authorList>
            <person name="Gulvik C.A."/>
        </authorList>
    </citation>
    <scope>NUCLEOTIDE SEQUENCE [LARGE SCALE GENOMIC DNA]</scope>
    <source>
        <strain evidence="12 13">H5244</strain>
    </source>
</reference>
<dbReference type="InterPro" id="IPR053967">
    <property type="entry name" value="LlgE_F_G-like_D1"/>
</dbReference>
<evidence type="ECO:0000256" key="7">
    <source>
        <dbReference type="NCBIfam" id="TIGR02488"/>
    </source>
</evidence>
<name>A0A1W0D172_9NEIS</name>
<dbReference type="InterPro" id="IPR020013">
    <property type="entry name" value="Flagellar_FlgE/F/G"/>
</dbReference>
<dbReference type="NCBIfam" id="TIGR02488">
    <property type="entry name" value="flgG_G_neg"/>
    <property type="match status" value="1"/>
</dbReference>
<dbReference type="EMBL" id="MUKV01000010">
    <property type="protein sequence ID" value="OQS40688.1"/>
    <property type="molecule type" value="Genomic_DNA"/>
</dbReference>
<comment type="similarity">
    <text evidence="2 8">Belongs to the flagella basal body rod proteins family.</text>
</comment>
<dbReference type="Pfam" id="PF06429">
    <property type="entry name" value="Flg_bbr_C"/>
    <property type="match status" value="1"/>
</dbReference>